<feature type="domain" description="SusD-like N-terminal" evidence="8">
    <location>
        <begin position="26"/>
        <end position="224"/>
    </location>
</feature>
<dbReference type="Pfam" id="PF07980">
    <property type="entry name" value="SusD_RagB"/>
    <property type="match status" value="1"/>
</dbReference>
<dbReference type="GO" id="GO:0009279">
    <property type="term" value="C:cell outer membrane"/>
    <property type="evidence" value="ECO:0007669"/>
    <property type="project" value="UniProtKB-SubCell"/>
</dbReference>
<feature type="domain" description="RagB/SusD" evidence="7">
    <location>
        <begin position="492"/>
        <end position="656"/>
    </location>
</feature>
<keyword evidence="5" id="KW-0998">Cell outer membrane</keyword>
<evidence type="ECO:0000256" key="6">
    <source>
        <dbReference type="SAM" id="SignalP"/>
    </source>
</evidence>
<feature type="chain" id="PRO_5039941390" evidence="6">
    <location>
        <begin position="24"/>
        <end position="657"/>
    </location>
</feature>
<evidence type="ECO:0000256" key="3">
    <source>
        <dbReference type="ARBA" id="ARBA00022729"/>
    </source>
</evidence>
<evidence type="ECO:0000313" key="9">
    <source>
        <dbReference type="EMBL" id="URW80750.1"/>
    </source>
</evidence>
<dbReference type="EMBL" id="CP098400">
    <property type="protein sequence ID" value="URW80750.1"/>
    <property type="molecule type" value="Genomic_DNA"/>
</dbReference>
<keyword evidence="3 6" id="KW-0732">Signal</keyword>
<evidence type="ECO:0000256" key="1">
    <source>
        <dbReference type="ARBA" id="ARBA00004442"/>
    </source>
</evidence>
<keyword evidence="4" id="KW-0472">Membrane</keyword>
<dbReference type="InterPro" id="IPR011990">
    <property type="entry name" value="TPR-like_helical_dom_sf"/>
</dbReference>
<dbReference type="Pfam" id="PF14322">
    <property type="entry name" value="SusD-like_3"/>
    <property type="match status" value="1"/>
</dbReference>
<accession>A0A9J6ZT33</accession>
<dbReference type="PROSITE" id="PS51257">
    <property type="entry name" value="PROKAR_LIPOPROTEIN"/>
    <property type="match status" value="1"/>
</dbReference>
<dbReference type="Gene3D" id="1.25.40.390">
    <property type="match status" value="1"/>
</dbReference>
<evidence type="ECO:0000256" key="2">
    <source>
        <dbReference type="ARBA" id="ARBA00006275"/>
    </source>
</evidence>
<dbReference type="KEGG" id="alkq:M9189_05220"/>
<dbReference type="AlphaFoldDB" id="A0A9J6ZT33"/>
<dbReference type="SUPFAM" id="SSF48452">
    <property type="entry name" value="TPR-like"/>
    <property type="match status" value="1"/>
</dbReference>
<dbReference type="Proteomes" id="UP001056426">
    <property type="component" value="Chromosome"/>
</dbReference>
<evidence type="ECO:0000256" key="5">
    <source>
        <dbReference type="ARBA" id="ARBA00023237"/>
    </source>
</evidence>
<comment type="subcellular location">
    <subcellularLocation>
        <location evidence="1">Cell outer membrane</location>
    </subcellularLocation>
</comment>
<dbReference type="RefSeq" id="WP_250725157.1">
    <property type="nucleotide sequence ID" value="NZ_CP098400.1"/>
</dbReference>
<organism evidence="9 10">
    <name type="scientific">Xiashengella succiniciproducens</name>
    <dbReference type="NCBI Taxonomy" id="2949635"/>
    <lineage>
        <taxon>Bacteria</taxon>
        <taxon>Pseudomonadati</taxon>
        <taxon>Bacteroidota</taxon>
        <taxon>Bacteroidia</taxon>
        <taxon>Marinilabiliales</taxon>
        <taxon>Marinilabiliaceae</taxon>
        <taxon>Xiashengella</taxon>
    </lineage>
</organism>
<feature type="signal peptide" evidence="6">
    <location>
        <begin position="1"/>
        <end position="23"/>
    </location>
</feature>
<sequence>MNRSRILSYIGIALIAFSVAACSDDLLDEQPRSKFGPDFFSTEKGLNAGITSLYAHMRWIYGQAYYYNACLTGTDEYTWAQSADGNFRDMDLSGVGQLTPSTSRSDAIWGVCFTNINTANAIIENGEGLGLAPALIAEARFFRAFDYFLLTQTFGGVPLDLGSGELKFNISPLRTSVRNTVADVYTRAIFPDLLKAINDLPENPRVTGGVTKNVARLYLAKAYLTYGWWLENPNGIPTYPETQRQDADGHNAAWYFQEAYDVALEGIKNPGPYRLMDTFYELHLGDNERNAEMMLWADHTEESEYYNGGSLSYGSGGAPDNFAVWMVTCNYTLVRSAKDAARTVDESSVHREASQAYGRPWTRMAPPVEVFTNTFADKTYDSRYDGTFVTTYRANWFKGGVTQEVLYNANGMEVRNGDAILTFLDEDDPNIVFPTQANDKSQPGYDYSNLGAGELPGRADYVVGPGNISRLRYPGLWKLGTYRKDTGDGLGQPNAGLTRPYYVAKFSEFYFIAAEAAVKGAQTESGYTAKDLINVIRARAGKWIWDNNGNQEKVADYSAEMLDGTPDEITIDFILAERSREYFGEGYRWYDLVRTQKWQQYAATYSIAGPGRLDWQAQTFTRTIEKFHYLRPIPQGQIDALDMSEEEKDAYQNPGYN</sequence>
<comment type="similarity">
    <text evidence="2">Belongs to the SusD family.</text>
</comment>
<dbReference type="InterPro" id="IPR033985">
    <property type="entry name" value="SusD-like_N"/>
</dbReference>
<gene>
    <name evidence="9" type="ORF">M9189_05220</name>
</gene>
<protein>
    <submittedName>
        <fullName evidence="9">RagB/SusD family nutrient uptake outer membrane protein</fullName>
    </submittedName>
</protein>
<evidence type="ECO:0000256" key="4">
    <source>
        <dbReference type="ARBA" id="ARBA00023136"/>
    </source>
</evidence>
<evidence type="ECO:0000313" key="10">
    <source>
        <dbReference type="Proteomes" id="UP001056426"/>
    </source>
</evidence>
<proteinExistence type="inferred from homology"/>
<evidence type="ECO:0000259" key="7">
    <source>
        <dbReference type="Pfam" id="PF07980"/>
    </source>
</evidence>
<dbReference type="InterPro" id="IPR012944">
    <property type="entry name" value="SusD_RagB_dom"/>
</dbReference>
<reference evidence="9" key="2">
    <citation type="submission" date="2022-06" db="EMBL/GenBank/DDBJ databases">
        <title>Xiashengella guii gen. nov. sp. nov., a bacterium isolated form anaerobic digestion tank.</title>
        <authorList>
            <person name="Huang H."/>
        </authorList>
    </citation>
    <scope>NUCLEOTIDE SEQUENCE</scope>
    <source>
        <strain evidence="9">Ai-910</strain>
    </source>
</reference>
<keyword evidence="10" id="KW-1185">Reference proteome</keyword>
<evidence type="ECO:0000259" key="8">
    <source>
        <dbReference type="Pfam" id="PF14322"/>
    </source>
</evidence>
<name>A0A9J6ZT33_9BACT</name>
<reference evidence="9" key="1">
    <citation type="submission" date="2022-05" db="EMBL/GenBank/DDBJ databases">
        <authorList>
            <person name="Sun X."/>
        </authorList>
    </citation>
    <scope>NUCLEOTIDE SEQUENCE</scope>
    <source>
        <strain evidence="9">Ai-910</strain>
    </source>
</reference>